<proteinExistence type="predicted"/>
<name>A0A6J2UJ44_DROLE</name>
<dbReference type="InterPro" id="IPR006611">
    <property type="entry name" value="DUF1431_DROsp"/>
</dbReference>
<dbReference type="Pfam" id="PF07248">
    <property type="entry name" value="DUF1431"/>
    <property type="match status" value="1"/>
</dbReference>
<dbReference type="PANTHER" id="PTHR20977:SF0">
    <property type="entry name" value="AT13385P-RELATED"/>
    <property type="match status" value="1"/>
</dbReference>
<dbReference type="Proteomes" id="UP000504634">
    <property type="component" value="Unplaced"/>
</dbReference>
<dbReference type="PANTHER" id="PTHR20977">
    <property type="entry name" value="AT13385P-RELATED"/>
    <property type="match status" value="1"/>
</dbReference>
<dbReference type="OrthoDB" id="7725418at2759"/>
<dbReference type="GeneID" id="115634540"/>
<protein>
    <submittedName>
        <fullName evidence="2">Uncharacterized protein LOC115634540</fullName>
    </submittedName>
</protein>
<reference evidence="2" key="1">
    <citation type="submission" date="2025-08" db="UniProtKB">
        <authorList>
            <consortium name="RefSeq"/>
        </authorList>
    </citation>
    <scope>IDENTIFICATION</scope>
    <source>
        <strain evidence="2">11010-0011.00</strain>
        <tissue evidence="2">Whole body</tissue>
    </source>
</reference>
<evidence type="ECO:0000313" key="2">
    <source>
        <dbReference type="RefSeq" id="XP_030388210.1"/>
    </source>
</evidence>
<keyword evidence="1" id="KW-1185">Reference proteome</keyword>
<dbReference type="SMART" id="SM00689">
    <property type="entry name" value="DM6"/>
    <property type="match status" value="1"/>
</dbReference>
<evidence type="ECO:0000313" key="1">
    <source>
        <dbReference type="Proteomes" id="UP000504634"/>
    </source>
</evidence>
<gene>
    <name evidence="2" type="primary">LOC115634540</name>
</gene>
<dbReference type="RefSeq" id="XP_030388210.1">
    <property type="nucleotide sequence ID" value="XM_030532350.1"/>
</dbReference>
<accession>A0A6J2UJ44</accession>
<sequence>MALRGVPRISLLRNFRGLQRLCVRGFADDAPPPKCSNLGDSLKSCGKTIKNDCGEKTFKKKPKKKKGDGFQFHHLISFPDECCEDPCAAMDFPRFDECLYEPSDKAARKYQVTWVECPPIQIKPKKICCYQNAKHPPIVRRKKKEREIVCCDVASECPPKDEGPCPRLVLPGCKAARNPSKCTNAKSPSDCRKVRAPYPSFSECSRPKLRKLRRTECHCLESVALCEMFAERAKRKRGSGGGKGQCPKRK</sequence>
<dbReference type="AlphaFoldDB" id="A0A6J2UJ44"/>
<organism evidence="1 2">
    <name type="scientific">Drosophila lebanonensis</name>
    <name type="common">Fruit fly</name>
    <name type="synonym">Scaptodrosophila lebanonensis</name>
    <dbReference type="NCBI Taxonomy" id="7225"/>
    <lineage>
        <taxon>Eukaryota</taxon>
        <taxon>Metazoa</taxon>
        <taxon>Ecdysozoa</taxon>
        <taxon>Arthropoda</taxon>
        <taxon>Hexapoda</taxon>
        <taxon>Insecta</taxon>
        <taxon>Pterygota</taxon>
        <taxon>Neoptera</taxon>
        <taxon>Endopterygota</taxon>
        <taxon>Diptera</taxon>
        <taxon>Brachycera</taxon>
        <taxon>Muscomorpha</taxon>
        <taxon>Ephydroidea</taxon>
        <taxon>Drosophilidae</taxon>
        <taxon>Scaptodrosophila</taxon>
    </lineage>
</organism>